<feature type="region of interest" description="Disordered" evidence="7">
    <location>
        <begin position="97"/>
        <end position="120"/>
    </location>
</feature>
<feature type="compositionally biased region" description="Polar residues" evidence="7">
    <location>
        <begin position="317"/>
        <end position="326"/>
    </location>
</feature>
<evidence type="ECO:0000313" key="10">
    <source>
        <dbReference type="Proteomes" id="UP000034805"/>
    </source>
</evidence>
<dbReference type="GO" id="GO:0010811">
    <property type="term" value="P:positive regulation of cell-substrate adhesion"/>
    <property type="evidence" value="ECO:0007669"/>
    <property type="project" value="TreeGrafter"/>
</dbReference>
<reference evidence="9 10" key="1">
    <citation type="submission" date="2015-08" db="EMBL/GenBank/DDBJ databases">
        <title>The genome of the Asian arowana (Scleropages formosus).</title>
        <authorList>
            <person name="Tan M.H."/>
            <person name="Gan H.M."/>
            <person name="Croft L.J."/>
            <person name="Austin C.M."/>
        </authorList>
    </citation>
    <scope>NUCLEOTIDE SEQUENCE [LARGE SCALE GENOMIC DNA]</scope>
    <source>
        <strain evidence="9">Aro1</strain>
    </source>
</reference>
<dbReference type="Proteomes" id="UP000034805">
    <property type="component" value="Unassembled WGS sequence"/>
</dbReference>
<feature type="region of interest" description="Disordered" evidence="7">
    <location>
        <begin position="25"/>
        <end position="55"/>
    </location>
</feature>
<feature type="region of interest" description="Disordered" evidence="7">
    <location>
        <begin position="283"/>
        <end position="421"/>
    </location>
</feature>
<evidence type="ECO:0000313" key="9">
    <source>
        <dbReference type="EMBL" id="KPP62061.1"/>
    </source>
</evidence>
<keyword evidence="4 8" id="KW-0812">Transmembrane</keyword>
<evidence type="ECO:0000256" key="3">
    <source>
        <dbReference type="ARBA" id="ARBA00022475"/>
    </source>
</evidence>
<dbReference type="PANTHER" id="PTHR31481">
    <property type="entry name" value="RELT-LIKE PROTEIN 2 RELL2"/>
    <property type="match status" value="1"/>
</dbReference>
<dbReference type="GO" id="GO:0005886">
    <property type="term" value="C:plasma membrane"/>
    <property type="evidence" value="ECO:0007669"/>
    <property type="project" value="UniProtKB-SubCell"/>
</dbReference>
<proteinExistence type="inferred from homology"/>
<sequence>MIDGSSSETELLRLSLSHTRCDAAPPRCRLPRSPLQRARGPGRREDDMTDQETTAVGESTPQYMIFLLVFFFFLTGLLGFLICHMLKKKGYRCRTGELDDEEEGEAKVATSNDEDGPEENQDTVEQILKCIIENEANIEAFKEMLGTQNTCEHVDPRLVRKESVGGIPPHHHTVHSGIDRNTCHLCVQSRSKKARRRSRVVRFKARPGEQTVFSVGRFRVTHIEKKNSIQESPNMPMAASGELLECRDTDTGGQEGPKETYNLQNMFKDVSPEVSSVSNGIIPLSELQQTPPRRSSDPAGVRVGRATAEDGPVCGAVSQQAESPSNQEDDTDIPTDPEMSPDKASPNVGDIRGSRAGPERTGEVLVGHGGELLDEGARSEEGRDDMVEMEDIRDCRVSQSEEAVVPTRDEKRRSVHVQHKW</sequence>
<dbReference type="Pfam" id="PF12606">
    <property type="entry name" value="RELT"/>
    <property type="match status" value="1"/>
</dbReference>
<evidence type="ECO:0000256" key="1">
    <source>
        <dbReference type="ARBA" id="ARBA00004162"/>
    </source>
</evidence>
<keyword evidence="5 8" id="KW-1133">Transmembrane helix</keyword>
<keyword evidence="3" id="KW-1003">Cell membrane</keyword>
<dbReference type="AlphaFoldDB" id="A0A0P7TWE2"/>
<evidence type="ECO:0000256" key="7">
    <source>
        <dbReference type="SAM" id="MobiDB-lite"/>
    </source>
</evidence>
<dbReference type="GO" id="GO:1900745">
    <property type="term" value="P:positive regulation of p38MAPK cascade"/>
    <property type="evidence" value="ECO:0007669"/>
    <property type="project" value="InterPro"/>
</dbReference>
<gene>
    <name evidence="9" type="ORF">Z043_119779</name>
</gene>
<evidence type="ECO:0000256" key="4">
    <source>
        <dbReference type="ARBA" id="ARBA00022692"/>
    </source>
</evidence>
<comment type="subcellular location">
    <subcellularLocation>
        <location evidence="1">Cell membrane</location>
        <topology evidence="1">Single-pass membrane protein</topology>
    </subcellularLocation>
</comment>
<dbReference type="InterPro" id="IPR042313">
    <property type="entry name" value="RELL2"/>
</dbReference>
<evidence type="ECO:0000256" key="8">
    <source>
        <dbReference type="SAM" id="Phobius"/>
    </source>
</evidence>
<evidence type="ECO:0000256" key="2">
    <source>
        <dbReference type="ARBA" id="ARBA00008688"/>
    </source>
</evidence>
<evidence type="ECO:0000256" key="5">
    <source>
        <dbReference type="ARBA" id="ARBA00022989"/>
    </source>
</evidence>
<feature type="compositionally biased region" description="Basic and acidic residues" evidence="7">
    <location>
        <begin position="375"/>
        <end position="396"/>
    </location>
</feature>
<dbReference type="InterPro" id="IPR022248">
    <property type="entry name" value="TNF_rcpt_RELT"/>
</dbReference>
<name>A0A0P7TWE2_SCLFO</name>
<organism evidence="9 10">
    <name type="scientific">Scleropages formosus</name>
    <name type="common">Asian bonytongue</name>
    <name type="synonym">Osteoglossum formosum</name>
    <dbReference type="NCBI Taxonomy" id="113540"/>
    <lineage>
        <taxon>Eukaryota</taxon>
        <taxon>Metazoa</taxon>
        <taxon>Chordata</taxon>
        <taxon>Craniata</taxon>
        <taxon>Vertebrata</taxon>
        <taxon>Euteleostomi</taxon>
        <taxon>Actinopterygii</taxon>
        <taxon>Neopterygii</taxon>
        <taxon>Teleostei</taxon>
        <taxon>Osteoglossocephala</taxon>
        <taxon>Osteoglossomorpha</taxon>
        <taxon>Osteoglossiformes</taxon>
        <taxon>Osteoglossidae</taxon>
        <taxon>Scleropages</taxon>
    </lineage>
</organism>
<feature type="transmembrane region" description="Helical" evidence="8">
    <location>
        <begin position="63"/>
        <end position="86"/>
    </location>
</feature>
<comment type="similarity">
    <text evidence="2">Belongs to the RELT family.</text>
</comment>
<keyword evidence="6 8" id="KW-0472">Membrane</keyword>
<dbReference type="PANTHER" id="PTHR31481:SF0">
    <property type="entry name" value="RELT-LIKE PROTEIN 2"/>
    <property type="match status" value="1"/>
</dbReference>
<accession>A0A0P7TWE2</accession>
<comment type="caution">
    <text evidence="9">The sequence shown here is derived from an EMBL/GenBank/DDBJ whole genome shotgun (WGS) entry which is preliminary data.</text>
</comment>
<protein>
    <submittedName>
        <fullName evidence="9">Uncharacterized protein</fullName>
    </submittedName>
</protein>
<evidence type="ECO:0000256" key="6">
    <source>
        <dbReference type="ARBA" id="ARBA00023136"/>
    </source>
</evidence>
<dbReference type="EMBL" id="JARO02009004">
    <property type="protein sequence ID" value="KPP62061.1"/>
    <property type="molecule type" value="Genomic_DNA"/>
</dbReference>